<dbReference type="KEGG" id="aia:AWH56_003990"/>
<sequence length="98" mass="11546">MNINNPYNSIITIGKALKDGARPADFDLVRLVEILEKQLRWTSVDQFFQVFPPIKNYQEDGTWCYKSTLEMIKTEFGERFCKDDFKKLLLKWKCCSEG</sequence>
<reference evidence="2 3" key="2">
    <citation type="journal article" date="2017" name="Genome Announc.">
        <title>Draft Genome Sequences of Four Alkaliphilic Bacteria Belonging to the Anaerobacillus Genus.</title>
        <authorList>
            <person name="Bassil N.M."/>
            <person name="Lloyd J.R."/>
        </authorList>
    </citation>
    <scope>NUCLEOTIDE SEQUENCE [LARGE SCALE GENOMIC DNA]</scope>
    <source>
        <strain evidence="2 3">NB2006</strain>
    </source>
</reference>
<dbReference type="EMBL" id="CP063356">
    <property type="protein sequence ID" value="QOY36823.1"/>
    <property type="molecule type" value="Genomic_DNA"/>
</dbReference>
<protein>
    <submittedName>
        <fullName evidence="1">Uncharacterized protein</fullName>
    </submittedName>
</protein>
<reference evidence="2 3" key="3">
    <citation type="journal article" date="2019" name="Int. J. Syst. Evol. Microbiol.">
        <title>Anaerobacillus isosaccharinicus sp. nov., an alkaliphilic bacterium which degrades isosaccharinic acid.</title>
        <authorList>
            <person name="Bassil N.M."/>
            <person name="Lloyd J.R."/>
        </authorList>
    </citation>
    <scope>NUCLEOTIDE SEQUENCE [LARGE SCALE GENOMIC DNA]</scope>
    <source>
        <strain evidence="2 3">NB2006</strain>
    </source>
</reference>
<keyword evidence="3" id="KW-1185">Reference proteome</keyword>
<name>A0A1S2KXL3_9BACI</name>
<dbReference type="RefSeq" id="WP_071319285.1">
    <property type="nucleotide sequence ID" value="NZ_CP063356.2"/>
</dbReference>
<accession>A0A1S2KXL3</accession>
<reference evidence="2" key="4">
    <citation type="submission" date="2020-10" db="EMBL/GenBank/DDBJ databases">
        <authorList>
            <person name="Bassil N.M."/>
            <person name="Lloyd J.R."/>
        </authorList>
    </citation>
    <scope>NUCLEOTIDE SEQUENCE</scope>
    <source>
        <strain evidence="2">NB2006</strain>
    </source>
</reference>
<organism evidence="1 3">
    <name type="scientific">Anaerobacillus isosaccharinicus</name>
    <dbReference type="NCBI Taxonomy" id="1532552"/>
    <lineage>
        <taxon>Bacteria</taxon>
        <taxon>Bacillati</taxon>
        <taxon>Bacillota</taxon>
        <taxon>Bacilli</taxon>
        <taxon>Bacillales</taxon>
        <taxon>Bacillaceae</taxon>
        <taxon>Anaerobacillus</taxon>
    </lineage>
</organism>
<gene>
    <name evidence="2" type="ORF">AWH56_003990</name>
    <name evidence="1" type="ORF">AWH56_23140</name>
</gene>
<reference evidence="1 3" key="1">
    <citation type="submission" date="2016-10" db="EMBL/GenBank/DDBJ databases">
        <title>Draft genome sequences of four alkaliphilic bacteria belonging to the Anaerobacillus genus.</title>
        <authorList>
            <person name="Bassil N.M."/>
            <person name="Lloyd J.R."/>
        </authorList>
    </citation>
    <scope>NUCLEOTIDE SEQUENCE [LARGE SCALE GENOMIC DNA]</scope>
    <source>
        <strain evidence="1 3">NB2006</strain>
    </source>
</reference>
<evidence type="ECO:0000313" key="2">
    <source>
        <dbReference type="EMBL" id="QOY36823.1"/>
    </source>
</evidence>
<evidence type="ECO:0000313" key="1">
    <source>
        <dbReference type="EMBL" id="OIJ04317.1"/>
    </source>
</evidence>
<proteinExistence type="predicted"/>
<dbReference type="OrthoDB" id="2990000at2"/>
<dbReference type="Proteomes" id="UP000180175">
    <property type="component" value="Chromosome"/>
</dbReference>
<evidence type="ECO:0000313" key="3">
    <source>
        <dbReference type="Proteomes" id="UP000180175"/>
    </source>
</evidence>
<dbReference type="EMBL" id="LQXD01000201">
    <property type="protein sequence ID" value="OIJ04317.1"/>
    <property type="molecule type" value="Genomic_DNA"/>
</dbReference>
<dbReference type="AlphaFoldDB" id="A0A1S2KXL3"/>